<evidence type="ECO:0000256" key="4">
    <source>
        <dbReference type="ARBA" id="ARBA00022792"/>
    </source>
</evidence>
<keyword evidence="5" id="KW-1133">Transmembrane helix</keyword>
<accession>A0AAW1SQY7</accession>
<evidence type="ECO:0000313" key="10">
    <source>
        <dbReference type="Proteomes" id="UP001485043"/>
    </source>
</evidence>
<dbReference type="PANTHER" id="PTHR14110">
    <property type="entry name" value="MITOCHONDRIAL IMPORT INNER MEMBRANE TRANSLOCASE SUBUNIT TIM22"/>
    <property type="match status" value="1"/>
</dbReference>
<evidence type="ECO:0000256" key="1">
    <source>
        <dbReference type="ARBA" id="ARBA00004448"/>
    </source>
</evidence>
<gene>
    <name evidence="9" type="ORF">WJX84_011726</name>
</gene>
<dbReference type="Proteomes" id="UP001485043">
    <property type="component" value="Unassembled WGS sequence"/>
</dbReference>
<comment type="caution">
    <text evidence="9">The sequence shown here is derived from an EMBL/GenBank/DDBJ whole genome shotgun (WGS) entry which is preliminary data.</text>
</comment>
<dbReference type="Pfam" id="PF02466">
    <property type="entry name" value="Tim17"/>
    <property type="match status" value="1"/>
</dbReference>
<evidence type="ECO:0000256" key="6">
    <source>
        <dbReference type="ARBA" id="ARBA00023128"/>
    </source>
</evidence>
<keyword evidence="10" id="KW-1185">Reference proteome</keyword>
<comment type="subcellular location">
    <subcellularLocation>
        <location evidence="1">Mitochondrion inner membrane</location>
        <topology evidence="1">Multi-pass membrane protein</topology>
    </subcellularLocation>
</comment>
<dbReference type="GO" id="GO:0042721">
    <property type="term" value="C:TIM22 mitochondrial import inner membrane insertion complex"/>
    <property type="evidence" value="ECO:0007669"/>
    <property type="project" value="InterPro"/>
</dbReference>
<proteinExistence type="inferred from homology"/>
<organism evidence="9 10">
    <name type="scientific">Apatococcus fuscideae</name>
    <dbReference type="NCBI Taxonomy" id="2026836"/>
    <lineage>
        <taxon>Eukaryota</taxon>
        <taxon>Viridiplantae</taxon>
        <taxon>Chlorophyta</taxon>
        <taxon>core chlorophytes</taxon>
        <taxon>Trebouxiophyceae</taxon>
        <taxon>Chlorellales</taxon>
        <taxon>Chlorellaceae</taxon>
        <taxon>Apatococcus</taxon>
    </lineage>
</organism>
<dbReference type="InterPro" id="IPR039175">
    <property type="entry name" value="TIM22"/>
</dbReference>
<dbReference type="GO" id="GO:0045039">
    <property type="term" value="P:protein insertion into mitochondrial inner membrane"/>
    <property type="evidence" value="ECO:0007669"/>
    <property type="project" value="InterPro"/>
</dbReference>
<sequence length="179" mass="18936">MPEETTKEAAASQQPSPPVAQPPSRKTFKRVSVPTPEEQIQEDSMNNCAVRTVLSGGMGMVLGVVFGIFMGTMDGAGVGMEVAGAQKQTARQVMKEMLVTARSRSWTYAKGFGAMGALFAGSECVIEKTRAKHDIYNSVYAGCFTGGSIAYSTGPKGMCAGCVTFAAFSALIDKIMEHD</sequence>
<dbReference type="PANTHER" id="PTHR14110:SF0">
    <property type="entry name" value="MITOCHONDRIAL IMPORT INNER MEMBRANE TRANSLOCASE SUBUNIT TIM22"/>
    <property type="match status" value="1"/>
</dbReference>
<keyword evidence="7" id="KW-0472">Membrane</keyword>
<reference evidence="9 10" key="1">
    <citation type="journal article" date="2024" name="Nat. Commun.">
        <title>Phylogenomics reveals the evolutionary origins of lichenization in chlorophyte algae.</title>
        <authorList>
            <person name="Puginier C."/>
            <person name="Libourel C."/>
            <person name="Otte J."/>
            <person name="Skaloud P."/>
            <person name="Haon M."/>
            <person name="Grisel S."/>
            <person name="Petersen M."/>
            <person name="Berrin J.G."/>
            <person name="Delaux P.M."/>
            <person name="Dal Grande F."/>
            <person name="Keller J."/>
        </authorList>
    </citation>
    <scope>NUCLEOTIDE SEQUENCE [LARGE SCALE GENOMIC DNA]</scope>
    <source>
        <strain evidence="9 10">SAG 2523</strain>
    </source>
</reference>
<dbReference type="EMBL" id="JALJOV010001173">
    <property type="protein sequence ID" value="KAK9852835.1"/>
    <property type="molecule type" value="Genomic_DNA"/>
</dbReference>
<evidence type="ECO:0000313" key="9">
    <source>
        <dbReference type="EMBL" id="KAK9852835.1"/>
    </source>
</evidence>
<evidence type="ECO:0000256" key="5">
    <source>
        <dbReference type="ARBA" id="ARBA00022989"/>
    </source>
</evidence>
<evidence type="ECO:0008006" key="11">
    <source>
        <dbReference type="Google" id="ProtNLM"/>
    </source>
</evidence>
<protein>
    <recommendedName>
        <fullName evidence="11">Mitochondrial import inner membrane translocase subunit TIM22</fullName>
    </recommendedName>
</protein>
<evidence type="ECO:0000256" key="7">
    <source>
        <dbReference type="ARBA" id="ARBA00023136"/>
    </source>
</evidence>
<dbReference type="GO" id="GO:0008320">
    <property type="term" value="F:protein transmembrane transporter activity"/>
    <property type="evidence" value="ECO:0007669"/>
    <property type="project" value="TreeGrafter"/>
</dbReference>
<evidence type="ECO:0000256" key="8">
    <source>
        <dbReference type="SAM" id="MobiDB-lite"/>
    </source>
</evidence>
<dbReference type="AlphaFoldDB" id="A0AAW1SQY7"/>
<comment type="similarity">
    <text evidence="2">Belongs to the Tim17/Tim22/Tim23 family.</text>
</comment>
<evidence type="ECO:0000256" key="3">
    <source>
        <dbReference type="ARBA" id="ARBA00022692"/>
    </source>
</evidence>
<keyword evidence="3" id="KW-0812">Transmembrane</keyword>
<name>A0AAW1SQY7_9CHLO</name>
<evidence type="ECO:0000256" key="2">
    <source>
        <dbReference type="ARBA" id="ARBA00008444"/>
    </source>
</evidence>
<keyword evidence="4" id="KW-0999">Mitochondrion inner membrane</keyword>
<dbReference type="GO" id="GO:0030943">
    <property type="term" value="F:mitochondrion targeting sequence binding"/>
    <property type="evidence" value="ECO:0007669"/>
    <property type="project" value="TreeGrafter"/>
</dbReference>
<keyword evidence="6" id="KW-0496">Mitochondrion</keyword>
<feature type="region of interest" description="Disordered" evidence="8">
    <location>
        <begin position="1"/>
        <end position="30"/>
    </location>
</feature>